<gene>
    <name evidence="1" type="ORF">Cboi01_000611100</name>
</gene>
<evidence type="ECO:0000313" key="1">
    <source>
        <dbReference type="EMBL" id="GMF02450.1"/>
    </source>
</evidence>
<organism evidence="1 2">
    <name type="scientific">Candida boidinii</name>
    <name type="common">Yeast</name>
    <dbReference type="NCBI Taxonomy" id="5477"/>
    <lineage>
        <taxon>Eukaryota</taxon>
        <taxon>Fungi</taxon>
        <taxon>Dikarya</taxon>
        <taxon>Ascomycota</taxon>
        <taxon>Saccharomycotina</taxon>
        <taxon>Pichiomycetes</taxon>
        <taxon>Pichiales</taxon>
        <taxon>Pichiaceae</taxon>
        <taxon>Ogataea</taxon>
        <taxon>Ogataea/Candida clade</taxon>
    </lineage>
</organism>
<reference evidence="1" key="1">
    <citation type="submission" date="2023-04" db="EMBL/GenBank/DDBJ databases">
        <title>Candida boidinii NBRC 1967.</title>
        <authorList>
            <person name="Ichikawa N."/>
            <person name="Sato H."/>
            <person name="Tonouchi N."/>
        </authorList>
    </citation>
    <scope>NUCLEOTIDE SEQUENCE</scope>
    <source>
        <strain evidence="1">NBRC 1967</strain>
    </source>
</reference>
<protein>
    <submittedName>
        <fullName evidence="1">Unnamed protein product</fullName>
    </submittedName>
</protein>
<keyword evidence="2" id="KW-1185">Reference proteome</keyword>
<dbReference type="EMBL" id="BSXV01005553">
    <property type="protein sequence ID" value="GMF02450.1"/>
    <property type="molecule type" value="Genomic_DNA"/>
</dbReference>
<evidence type="ECO:0000313" key="2">
    <source>
        <dbReference type="Proteomes" id="UP001165101"/>
    </source>
</evidence>
<dbReference type="Proteomes" id="UP001165101">
    <property type="component" value="Unassembled WGS sequence"/>
</dbReference>
<name>A0ACB5U6D2_CANBO</name>
<comment type="caution">
    <text evidence="1">The sequence shown here is derived from an EMBL/GenBank/DDBJ whole genome shotgun (WGS) entry which is preliminary data.</text>
</comment>
<sequence>MLKRLTRSNSTLIFRSFLESSLQVSKNEGQLNFITIHRRLISTSFITQNEVKTRKPRQNNRSNNNYRNNNGNNRKNNNNKKNNAEEDEDAKLMRELELEEQQAAEREKQRMISNNISKKSKLDIPSYISVANFSTILRVKVSELLKRMSSLGFENMSGDYILDGETAGLIAEEYGFEVVANDDTGLDLFPSTPDTKKLKPRSPVVTIMGHVDHGKTTILDFLRKSSIILLVTLLS</sequence>
<proteinExistence type="predicted"/>
<accession>A0ACB5U6D2</accession>